<keyword evidence="2" id="KW-0812">Transmembrane</keyword>
<dbReference type="EMBL" id="GIFC01008665">
    <property type="protein sequence ID" value="MXU90748.1"/>
    <property type="molecule type" value="Transcribed_RNA"/>
</dbReference>
<keyword evidence="2" id="KW-0472">Membrane</keyword>
<feature type="compositionally biased region" description="Low complexity" evidence="1">
    <location>
        <begin position="97"/>
        <end position="111"/>
    </location>
</feature>
<organism evidence="3">
    <name type="scientific">Ixodes ricinus</name>
    <name type="common">Common tick</name>
    <name type="synonym">Acarus ricinus</name>
    <dbReference type="NCBI Taxonomy" id="34613"/>
    <lineage>
        <taxon>Eukaryota</taxon>
        <taxon>Metazoa</taxon>
        <taxon>Ecdysozoa</taxon>
        <taxon>Arthropoda</taxon>
        <taxon>Chelicerata</taxon>
        <taxon>Arachnida</taxon>
        <taxon>Acari</taxon>
        <taxon>Parasitiformes</taxon>
        <taxon>Ixodida</taxon>
        <taxon>Ixodoidea</taxon>
        <taxon>Ixodidae</taxon>
        <taxon>Ixodinae</taxon>
        <taxon>Ixodes</taxon>
    </lineage>
</organism>
<feature type="region of interest" description="Disordered" evidence="1">
    <location>
        <begin position="95"/>
        <end position="117"/>
    </location>
</feature>
<feature type="transmembrane region" description="Helical" evidence="2">
    <location>
        <begin position="47"/>
        <end position="73"/>
    </location>
</feature>
<keyword evidence="2" id="KW-1133">Transmembrane helix</keyword>
<name>A0A6B0UMX5_IXORI</name>
<accession>A0A6B0UMX5</accession>
<proteinExistence type="predicted"/>
<evidence type="ECO:0000256" key="2">
    <source>
        <dbReference type="SAM" id="Phobius"/>
    </source>
</evidence>
<reference evidence="3" key="1">
    <citation type="submission" date="2019-12" db="EMBL/GenBank/DDBJ databases">
        <title>An insight into the sialome of adult female Ixodes ricinus ticks feeding for 6 days.</title>
        <authorList>
            <person name="Perner J."/>
            <person name="Ribeiro J.M.C."/>
        </authorList>
    </citation>
    <scope>NUCLEOTIDE SEQUENCE</scope>
    <source>
        <strain evidence="3">Semi-engorged</strain>
        <tissue evidence="3">Salivary glands</tissue>
    </source>
</reference>
<sequence>MPVIGGRARPLAGAAAGVPLGDWGLAGVPPSVALPDSADDWDSEEGMAGAVVAVVLAIFFSLRFSFLSFFFFLRSFFNFFFSKFRSNCQRRGPCFAGPRSTGSSSPWTSQSFCPGSN</sequence>
<evidence type="ECO:0000313" key="3">
    <source>
        <dbReference type="EMBL" id="MXU90748.1"/>
    </source>
</evidence>
<dbReference type="AlphaFoldDB" id="A0A6B0UMX5"/>
<protein>
    <submittedName>
        <fullName evidence="3">Uncharacterized protein</fullName>
    </submittedName>
</protein>
<evidence type="ECO:0000256" key="1">
    <source>
        <dbReference type="SAM" id="MobiDB-lite"/>
    </source>
</evidence>